<dbReference type="Pfam" id="PF23003">
    <property type="entry name" value="Fn1_2"/>
    <property type="match status" value="1"/>
</dbReference>
<evidence type="ECO:0000313" key="4">
    <source>
        <dbReference type="EMBL" id="CAG9131111.1"/>
    </source>
</evidence>
<name>A0A1I7RKT2_BURXY</name>
<organism evidence="5 7">
    <name type="scientific">Bursaphelenchus xylophilus</name>
    <name type="common">Pinewood nematode worm</name>
    <name type="synonym">Aphelenchoides xylophilus</name>
    <dbReference type="NCBI Taxonomy" id="6326"/>
    <lineage>
        <taxon>Eukaryota</taxon>
        <taxon>Metazoa</taxon>
        <taxon>Ecdysozoa</taxon>
        <taxon>Nematoda</taxon>
        <taxon>Chromadorea</taxon>
        <taxon>Rhabditida</taxon>
        <taxon>Tylenchina</taxon>
        <taxon>Tylenchomorpha</taxon>
        <taxon>Aphelenchoidea</taxon>
        <taxon>Aphelenchoididae</taxon>
        <taxon>Bursaphelenchus</taxon>
    </lineage>
</organism>
<dbReference type="Proteomes" id="UP000582659">
    <property type="component" value="Unassembled WGS sequence"/>
</dbReference>
<evidence type="ECO:0000259" key="2">
    <source>
        <dbReference type="Pfam" id="PF23003"/>
    </source>
</evidence>
<dbReference type="InterPro" id="IPR055119">
    <property type="entry name" value="Mig18_Fn1"/>
</dbReference>
<dbReference type="Proteomes" id="UP000095284">
    <property type="component" value="Unplaced"/>
</dbReference>
<dbReference type="OrthoDB" id="5804543at2759"/>
<evidence type="ECO:0000313" key="6">
    <source>
        <dbReference type="Proteomes" id="UP000659654"/>
    </source>
</evidence>
<protein>
    <submittedName>
        <fullName evidence="3">(pine wood nematode) hypothetical protein</fullName>
    </submittedName>
</protein>
<gene>
    <name evidence="3" type="ORF">BXYJ_LOCUS15089</name>
</gene>
<dbReference type="EMBL" id="CAJFDI010000006">
    <property type="protein sequence ID" value="CAD5234998.1"/>
    <property type="molecule type" value="Genomic_DNA"/>
</dbReference>
<feature type="signal peptide" evidence="1">
    <location>
        <begin position="1"/>
        <end position="18"/>
    </location>
</feature>
<reference evidence="7" key="1">
    <citation type="submission" date="2016-11" db="UniProtKB">
        <authorList>
            <consortium name="WormBaseParasite"/>
        </authorList>
    </citation>
    <scope>IDENTIFICATION</scope>
</reference>
<keyword evidence="6" id="KW-1185">Reference proteome</keyword>
<reference evidence="4" key="2">
    <citation type="submission" date="2020-08" db="EMBL/GenBank/DDBJ databases">
        <authorList>
            <person name="Kikuchi T."/>
        </authorList>
    </citation>
    <scope>NUCLEOTIDE SEQUENCE</scope>
    <source>
        <strain evidence="3">Ka4C1</strain>
    </source>
</reference>
<evidence type="ECO:0000313" key="3">
    <source>
        <dbReference type="EMBL" id="CAD5234998.1"/>
    </source>
</evidence>
<keyword evidence="1" id="KW-0732">Signal</keyword>
<sequence length="519" mass="58026">MWLRVSWLLLLLIYDACAGRCKHVGQRFVQNFIQFQCAEGDLDGELQIKPIGCVPSNSGNGSAIPLGLTYKGKHFRYECVKEELSDKVQLKITHCVDNKGSIVAIGERFTVTNQNGEHESMECVGDAQKVKKVVFKWRRCKLPNGSELTEGNFITKKVPAESLRTELQTEEIMSCQRQGAVVDLLCTGCVALDGIHVGVASYSNIRGQWVQCRRVLDGCRLVNVTDDYINCQYNGQTYQNGETFESRSGKARYVCDHGAVIKLGCLIENTVVAVGNVHYVDGEPLLCRQVDAPMKFTLRGCEISSTFTRKFMETWRDGNVMKRCGYTIDGNTVIPEVVEYACWHEKEEVALNNIIQGVQGIFKKCVKTDSGALVMQELSSRDTEAYLKRNSSRLDLVEYTGVGGKGILQHEVHDDDSCRDYLPYCRRLSNYCSDGEADAGLTIEAYEEYGKVQKLFEELSGAKRGPLKPIGCETQLAPFRKVQVIVEMACQRTCRRCISEQSTAALVDNLENTSHCGKK</sequence>
<evidence type="ECO:0000256" key="1">
    <source>
        <dbReference type="SAM" id="SignalP"/>
    </source>
</evidence>
<dbReference type="WBParaSite" id="BXY_0131600.1">
    <property type="protein sequence ID" value="BXY_0131600.1"/>
    <property type="gene ID" value="BXY_0131600"/>
</dbReference>
<accession>A0A1I7RKT2</accession>
<evidence type="ECO:0000313" key="7">
    <source>
        <dbReference type="WBParaSite" id="BXY_0131600.1"/>
    </source>
</evidence>
<feature type="domain" description="Abnormal cell migration protein 18-like fibronectin type I" evidence="2">
    <location>
        <begin position="52"/>
        <end position="111"/>
    </location>
</feature>
<feature type="chain" id="PRO_5036021834" evidence="1">
    <location>
        <begin position="19"/>
        <end position="519"/>
    </location>
</feature>
<evidence type="ECO:0000313" key="5">
    <source>
        <dbReference type="Proteomes" id="UP000095284"/>
    </source>
</evidence>
<dbReference type="EMBL" id="CAJFCV020000006">
    <property type="protein sequence ID" value="CAG9131111.1"/>
    <property type="molecule type" value="Genomic_DNA"/>
</dbReference>
<proteinExistence type="predicted"/>
<dbReference type="Proteomes" id="UP000659654">
    <property type="component" value="Unassembled WGS sequence"/>
</dbReference>
<dbReference type="AlphaFoldDB" id="A0A1I7RKT2"/>